<accession>K7U999</accession>
<reference evidence="3" key="3">
    <citation type="submission" date="2019-07" db="EMBL/GenBank/DDBJ databases">
        <authorList>
            <person name="Seetharam A."/>
            <person name="Woodhouse M."/>
            <person name="Cannon E."/>
        </authorList>
    </citation>
    <scope>NUCLEOTIDE SEQUENCE [LARGE SCALE GENOMIC DNA]</scope>
    <source>
        <strain evidence="3">cv. B73</strain>
    </source>
</reference>
<reference evidence="4" key="1">
    <citation type="journal article" date="2009" name="Science">
        <title>The B73 maize genome: complexity, diversity, and dynamics.</title>
        <authorList>
            <person name="Schnable P.S."/>
            <person name="Ware D."/>
            <person name="Fulton R.S."/>
            <person name="Stein J.C."/>
            <person name="Wei F."/>
            <person name="Pasternak S."/>
            <person name="Liang C."/>
            <person name="Zhang J."/>
            <person name="Fulton L."/>
            <person name="Graves T.A."/>
            <person name="Minx P."/>
            <person name="Reily A.D."/>
            <person name="Courtney L."/>
            <person name="Kruchowski S.S."/>
            <person name="Tomlinson C."/>
            <person name="Strong C."/>
            <person name="Delehaunty K."/>
            <person name="Fronick C."/>
            <person name="Courtney B."/>
            <person name="Rock S.M."/>
            <person name="Belter E."/>
            <person name="Du F."/>
            <person name="Kim K."/>
            <person name="Abbott R.M."/>
            <person name="Cotton M."/>
            <person name="Levy A."/>
            <person name="Marchetto P."/>
            <person name="Ochoa K."/>
            <person name="Jackson S.M."/>
            <person name="Gillam B."/>
            <person name="Chen W."/>
            <person name="Yan L."/>
            <person name="Higginbotham J."/>
            <person name="Cardenas M."/>
            <person name="Waligorski J."/>
            <person name="Applebaum E."/>
            <person name="Phelps L."/>
            <person name="Falcone J."/>
            <person name="Kanchi K."/>
            <person name="Thane T."/>
            <person name="Scimone A."/>
            <person name="Thane N."/>
            <person name="Henke J."/>
            <person name="Wang T."/>
            <person name="Ruppert J."/>
            <person name="Shah N."/>
            <person name="Rotter K."/>
            <person name="Hodges J."/>
            <person name="Ingenthron E."/>
            <person name="Cordes M."/>
            <person name="Kohlberg S."/>
            <person name="Sgro J."/>
            <person name="Delgado B."/>
            <person name="Mead K."/>
            <person name="Chinwalla A."/>
            <person name="Leonard S."/>
            <person name="Crouse K."/>
            <person name="Collura K."/>
            <person name="Kudrna D."/>
            <person name="Currie J."/>
            <person name="He R."/>
            <person name="Angelova A."/>
            <person name="Rajasekar S."/>
            <person name="Mueller T."/>
            <person name="Lomeli R."/>
            <person name="Scara G."/>
            <person name="Ko A."/>
            <person name="Delaney K."/>
            <person name="Wissotski M."/>
            <person name="Lopez G."/>
            <person name="Campos D."/>
            <person name="Braidotti M."/>
            <person name="Ashley E."/>
            <person name="Golser W."/>
            <person name="Kim H."/>
            <person name="Lee S."/>
            <person name="Lin J."/>
            <person name="Dujmic Z."/>
            <person name="Kim W."/>
            <person name="Talag J."/>
            <person name="Zuccolo A."/>
            <person name="Fan C."/>
            <person name="Sebastian A."/>
            <person name="Kramer M."/>
            <person name="Spiegel L."/>
            <person name="Nascimento L."/>
            <person name="Zutavern T."/>
            <person name="Miller B."/>
            <person name="Ambroise C."/>
            <person name="Muller S."/>
            <person name="Spooner W."/>
            <person name="Narechania A."/>
            <person name="Ren L."/>
            <person name="Wei S."/>
            <person name="Kumari S."/>
            <person name="Faga B."/>
            <person name="Levy M.J."/>
            <person name="McMahan L."/>
            <person name="Van Buren P."/>
            <person name="Vaughn M.W."/>
            <person name="Ying K."/>
            <person name="Yeh C.-T."/>
            <person name="Emrich S.J."/>
            <person name="Jia Y."/>
            <person name="Kalyanaraman A."/>
            <person name="Hsia A.-P."/>
            <person name="Barbazuk W.B."/>
            <person name="Baucom R.S."/>
            <person name="Brutnell T.P."/>
            <person name="Carpita N.C."/>
            <person name="Chaparro C."/>
            <person name="Chia J.-M."/>
            <person name="Deragon J.-M."/>
            <person name="Estill J.C."/>
            <person name="Fu Y."/>
            <person name="Jeddeloh J.A."/>
            <person name="Han Y."/>
            <person name="Lee H."/>
            <person name="Li P."/>
            <person name="Lisch D.R."/>
            <person name="Liu S."/>
            <person name="Liu Z."/>
            <person name="Nagel D.H."/>
            <person name="McCann M.C."/>
            <person name="SanMiguel P."/>
            <person name="Myers A.M."/>
            <person name="Nettleton D."/>
            <person name="Nguyen J."/>
            <person name="Penning B.W."/>
            <person name="Ponnala L."/>
            <person name="Schneider K.L."/>
            <person name="Schwartz D.C."/>
            <person name="Sharma A."/>
            <person name="Soderlund C."/>
            <person name="Springer N.M."/>
            <person name="Sun Q."/>
            <person name="Wang H."/>
            <person name="Waterman M."/>
            <person name="Westerman R."/>
            <person name="Wolfgruber T.K."/>
            <person name="Yang L."/>
            <person name="Yu Y."/>
            <person name="Zhang L."/>
            <person name="Zhou S."/>
            <person name="Zhu Q."/>
            <person name="Bennetzen J.L."/>
            <person name="Dawe R.K."/>
            <person name="Jiang J."/>
            <person name="Jiang N."/>
            <person name="Presting G.G."/>
            <person name="Wessler S.R."/>
            <person name="Aluru S."/>
            <person name="Martienssen R.A."/>
            <person name="Clifton S.W."/>
            <person name="McCombie W.R."/>
            <person name="Wing R.A."/>
            <person name="Wilson R.K."/>
        </authorList>
    </citation>
    <scope>NUCLEOTIDE SEQUENCE [LARGE SCALE GENOMIC DNA]</scope>
    <source>
        <strain evidence="4">cv. B73</strain>
    </source>
</reference>
<feature type="compositionally biased region" description="Basic and acidic residues" evidence="1">
    <location>
        <begin position="27"/>
        <end position="36"/>
    </location>
</feature>
<name>K7U999_MAIZE</name>
<dbReference type="eggNOG" id="ENOG502R79P">
    <property type="taxonomic scope" value="Eukaryota"/>
</dbReference>
<sequence length="131" mass="13776">MVLEPSSPPAPPLSSCKGPLAPSTEPTEGRGRRDGGGDDDVEEEMAEAKEIGIRHSPLPCRYCMAVPMSSSISLATCCSVTRRLLPPPPLSPLVAPSPPSSLVPFPALSSPCNKALSLIPLAYTQQQENKN</sequence>
<feature type="region of interest" description="Disordered" evidence="1">
    <location>
        <begin position="1"/>
        <end position="47"/>
    </location>
</feature>
<dbReference type="Proteomes" id="UP000007305">
    <property type="component" value="Chromosome 4"/>
</dbReference>
<feature type="compositionally biased region" description="Pro residues" evidence="1">
    <location>
        <begin position="1"/>
        <end position="12"/>
    </location>
</feature>
<proteinExistence type="predicted"/>
<dbReference type="ExpressionAtlas" id="K7U999">
    <property type="expression patterns" value="baseline and differential"/>
</dbReference>
<dbReference type="AlphaFoldDB" id="K7U999"/>
<dbReference type="HOGENOM" id="CLU_1930624_0_0_1"/>
<evidence type="ECO:0000313" key="2">
    <source>
        <dbReference type="EMBL" id="AQK55857.1"/>
    </source>
</evidence>
<keyword evidence="4" id="KW-1185">Reference proteome</keyword>
<organism evidence="2">
    <name type="scientific">Zea mays</name>
    <name type="common">Maize</name>
    <dbReference type="NCBI Taxonomy" id="4577"/>
    <lineage>
        <taxon>Eukaryota</taxon>
        <taxon>Viridiplantae</taxon>
        <taxon>Streptophyta</taxon>
        <taxon>Embryophyta</taxon>
        <taxon>Tracheophyta</taxon>
        <taxon>Spermatophyta</taxon>
        <taxon>Magnoliopsida</taxon>
        <taxon>Liliopsida</taxon>
        <taxon>Poales</taxon>
        <taxon>Poaceae</taxon>
        <taxon>PACMAD clade</taxon>
        <taxon>Panicoideae</taxon>
        <taxon>Andropogonodae</taxon>
        <taxon>Andropogoneae</taxon>
        <taxon>Tripsacinae</taxon>
        <taxon>Zea</taxon>
    </lineage>
</organism>
<evidence type="ECO:0000313" key="4">
    <source>
        <dbReference type="Proteomes" id="UP000007305"/>
    </source>
</evidence>
<reference evidence="3" key="4">
    <citation type="submission" date="2021-05" db="UniProtKB">
        <authorList>
            <consortium name="EnsemblPlants"/>
        </authorList>
    </citation>
    <scope>IDENTIFICATION</scope>
    <source>
        <strain evidence="3">cv. B73</strain>
    </source>
</reference>
<dbReference type="Gramene" id="Zm00001eb192440_T001">
    <property type="protein sequence ID" value="Zm00001eb192440_P001"/>
    <property type="gene ID" value="Zm00001eb192440"/>
</dbReference>
<evidence type="ECO:0000256" key="1">
    <source>
        <dbReference type="SAM" id="MobiDB-lite"/>
    </source>
</evidence>
<protein>
    <submittedName>
        <fullName evidence="2 3">Uncharacterized protein</fullName>
    </submittedName>
</protein>
<gene>
    <name evidence="2" type="ORF">ZEAMMB73_Zm00001d052037</name>
</gene>
<dbReference type="EMBL" id="CM000780">
    <property type="protein sequence ID" value="AQK55857.1"/>
    <property type="molecule type" value="Genomic_DNA"/>
</dbReference>
<dbReference type="EnsemblPlants" id="Zm00001eb192440_T001">
    <property type="protein sequence ID" value="Zm00001eb192440_P001"/>
    <property type="gene ID" value="Zm00001eb192440"/>
</dbReference>
<reference evidence="2" key="2">
    <citation type="submission" date="2015-12" db="EMBL/GenBank/DDBJ databases">
        <title>Update maize B73 reference genome by single molecule sequencing technologies.</title>
        <authorList>
            <consortium name="Maize Genome Sequencing Project"/>
            <person name="Ware D."/>
        </authorList>
    </citation>
    <scope>NUCLEOTIDE SEQUENCE</scope>
    <source>
        <tissue evidence="2">Seedling</tissue>
    </source>
</reference>
<dbReference type="PaxDb" id="4577-GRMZM2G316749_P01"/>
<evidence type="ECO:0000313" key="3">
    <source>
        <dbReference type="EnsemblPlants" id="Zm00001eb192440_P001"/>
    </source>
</evidence>